<dbReference type="RefSeq" id="WP_320424166.1">
    <property type="nucleotide sequence ID" value="NZ_JAXCLA010000005.1"/>
</dbReference>
<evidence type="ECO:0000256" key="5">
    <source>
        <dbReference type="SAM" id="SignalP"/>
    </source>
</evidence>
<dbReference type="PANTHER" id="PTHR43649">
    <property type="entry name" value="ARABINOSE-BINDING PROTEIN-RELATED"/>
    <property type="match status" value="1"/>
</dbReference>
<comment type="caution">
    <text evidence="6">The sequence shown here is derived from an EMBL/GenBank/DDBJ whole genome shotgun (WGS) entry which is preliminary data.</text>
</comment>
<sequence>MIRRRTLLQAAAAAPLAACASGTGPLRFWAMGREGEVVTELLEEFNREQPGIEVQVEQLPWTAAHEKLLTAFAGNALPDMAQLGNTWVAELGALNALAPLDGFVATEGSTVDRADYFDGIWRTNVIDGQLLGLPWYVDTRLLFYRRDLLARAGFNHPPRDWTEFRTQLAALQRIGIAQPLILPNNEFEPLLALALQQDEPLLKDANTRGNFDSAGFRKALDFYLGLIRDGFAPVESDQQIANVWQEFGKGRFAFYISGPWNIGEFKKRMPAHLKDAWSTAPLPGPTGPGASTAGGSSLVVMKHSRRQADAFKLIDFLSRPAVQARFYTLTGDLPPRKSAWAAIGADQRTRAFADQLERVRPAPPVPEWERIVNEMQLRAAHAAAEGSSATQAAREIDANVDRILAKRRWLHERGRA</sequence>
<evidence type="ECO:0000256" key="1">
    <source>
        <dbReference type="ARBA" id="ARBA00004418"/>
    </source>
</evidence>
<dbReference type="InterPro" id="IPR006311">
    <property type="entry name" value="TAT_signal"/>
</dbReference>
<keyword evidence="4 5" id="KW-0732">Signal</keyword>
<accession>A0ABU5DLV6</accession>
<keyword evidence="3" id="KW-0813">Transport</keyword>
<evidence type="ECO:0000256" key="4">
    <source>
        <dbReference type="ARBA" id="ARBA00022729"/>
    </source>
</evidence>
<evidence type="ECO:0000313" key="6">
    <source>
        <dbReference type="EMBL" id="MDY0746264.1"/>
    </source>
</evidence>
<feature type="signal peptide" evidence="5">
    <location>
        <begin position="1"/>
        <end position="20"/>
    </location>
</feature>
<evidence type="ECO:0000256" key="2">
    <source>
        <dbReference type="ARBA" id="ARBA00008520"/>
    </source>
</evidence>
<dbReference type="EMBL" id="JAXCLA010000005">
    <property type="protein sequence ID" value="MDY0746264.1"/>
    <property type="molecule type" value="Genomic_DNA"/>
</dbReference>
<evidence type="ECO:0000256" key="3">
    <source>
        <dbReference type="ARBA" id="ARBA00022448"/>
    </source>
</evidence>
<comment type="subcellular location">
    <subcellularLocation>
        <location evidence="1">Periplasm</location>
    </subcellularLocation>
</comment>
<protein>
    <submittedName>
        <fullName evidence="6">Sugar ABC transporter substrate-binding protein</fullName>
    </submittedName>
</protein>
<dbReference type="Gene3D" id="3.40.190.10">
    <property type="entry name" value="Periplasmic binding protein-like II"/>
    <property type="match status" value="2"/>
</dbReference>
<evidence type="ECO:0000313" key="7">
    <source>
        <dbReference type="Proteomes" id="UP001285263"/>
    </source>
</evidence>
<keyword evidence="7" id="KW-1185">Reference proteome</keyword>
<organism evidence="6 7">
    <name type="scientific">Roseateles agri</name>
    <dbReference type="NCBI Taxonomy" id="3098619"/>
    <lineage>
        <taxon>Bacteria</taxon>
        <taxon>Pseudomonadati</taxon>
        <taxon>Pseudomonadota</taxon>
        <taxon>Betaproteobacteria</taxon>
        <taxon>Burkholderiales</taxon>
        <taxon>Sphaerotilaceae</taxon>
        <taxon>Roseateles</taxon>
    </lineage>
</organism>
<dbReference type="InterPro" id="IPR006059">
    <property type="entry name" value="SBP"/>
</dbReference>
<proteinExistence type="inferred from homology"/>
<dbReference type="CDD" id="cd14747">
    <property type="entry name" value="PBP2_MalE"/>
    <property type="match status" value="1"/>
</dbReference>
<dbReference type="InterPro" id="IPR050490">
    <property type="entry name" value="Bact_solute-bd_prot1"/>
</dbReference>
<comment type="similarity">
    <text evidence="2">Belongs to the bacterial solute-binding protein 1 family.</text>
</comment>
<reference evidence="6 7" key="1">
    <citation type="submission" date="2023-11" db="EMBL/GenBank/DDBJ databases">
        <title>Paucibacter sp. nov., isolated from fresh soil in Korea.</title>
        <authorList>
            <person name="Le N.T.T."/>
        </authorList>
    </citation>
    <scope>NUCLEOTIDE SEQUENCE [LARGE SCALE GENOMIC DNA]</scope>
    <source>
        <strain evidence="6 7">R3-3</strain>
    </source>
</reference>
<dbReference type="PANTHER" id="PTHR43649:SF34">
    <property type="entry name" value="ABC TRANSPORTER PERIPLASMIC-BINDING PROTEIN YCJN-RELATED"/>
    <property type="match status" value="1"/>
</dbReference>
<dbReference type="Pfam" id="PF01547">
    <property type="entry name" value="SBP_bac_1"/>
    <property type="match status" value="1"/>
</dbReference>
<dbReference type="PROSITE" id="PS51318">
    <property type="entry name" value="TAT"/>
    <property type="match status" value="1"/>
</dbReference>
<dbReference type="SUPFAM" id="SSF53850">
    <property type="entry name" value="Periplasmic binding protein-like II"/>
    <property type="match status" value="1"/>
</dbReference>
<dbReference type="Proteomes" id="UP001285263">
    <property type="component" value="Unassembled WGS sequence"/>
</dbReference>
<feature type="chain" id="PRO_5046236695" evidence="5">
    <location>
        <begin position="21"/>
        <end position="416"/>
    </location>
</feature>
<name>A0ABU5DLV6_9BURK</name>
<gene>
    <name evidence="6" type="ORF">SNE35_17255</name>
</gene>